<dbReference type="AlphaFoldDB" id="A0AAW2YDW3"/>
<protein>
    <submittedName>
        <fullName evidence="3">Golgin candidate 5</fullName>
    </submittedName>
</protein>
<feature type="region of interest" description="Disordered" evidence="2">
    <location>
        <begin position="58"/>
        <end position="80"/>
    </location>
</feature>
<evidence type="ECO:0000256" key="2">
    <source>
        <dbReference type="SAM" id="MobiDB-lite"/>
    </source>
</evidence>
<reference evidence="3" key="1">
    <citation type="submission" date="2020-06" db="EMBL/GenBank/DDBJ databases">
        <authorList>
            <person name="Li T."/>
            <person name="Hu X."/>
            <person name="Zhang T."/>
            <person name="Song X."/>
            <person name="Zhang H."/>
            <person name="Dai N."/>
            <person name="Sheng W."/>
            <person name="Hou X."/>
            <person name="Wei L."/>
        </authorList>
    </citation>
    <scope>NUCLEOTIDE SEQUENCE</scope>
    <source>
        <strain evidence="3">KEN1</strain>
        <tissue evidence="3">Leaf</tissue>
    </source>
</reference>
<gene>
    <name evidence="3" type="ORF">Slati_0274600</name>
</gene>
<organism evidence="3">
    <name type="scientific">Sesamum latifolium</name>
    <dbReference type="NCBI Taxonomy" id="2727402"/>
    <lineage>
        <taxon>Eukaryota</taxon>
        <taxon>Viridiplantae</taxon>
        <taxon>Streptophyta</taxon>
        <taxon>Embryophyta</taxon>
        <taxon>Tracheophyta</taxon>
        <taxon>Spermatophyta</taxon>
        <taxon>Magnoliopsida</taxon>
        <taxon>eudicotyledons</taxon>
        <taxon>Gunneridae</taxon>
        <taxon>Pentapetalae</taxon>
        <taxon>asterids</taxon>
        <taxon>lamiids</taxon>
        <taxon>Lamiales</taxon>
        <taxon>Pedaliaceae</taxon>
        <taxon>Sesamum</taxon>
    </lineage>
</organism>
<keyword evidence="1" id="KW-0175">Coiled coil</keyword>
<sequence>MFLKLRRRLTHESRANQLEEEIRELRRKHKEELHGALMHQELLQKELERERAARLDQERAVSLQSSAVPDQSPRTRQSSGSFDNAWAIWKKAIFCKQLWTHLNSSERRIVGEGAVSPYYMKSVTSSTFEAALRQKEGELASYASRLASMESIRDSLAEELVKMTAQVRLCWSPSITLPRGPLNFCFSFLY</sequence>
<reference evidence="3" key="2">
    <citation type="journal article" date="2024" name="Plant">
        <title>Genomic evolution and insights into agronomic trait innovations of Sesamum species.</title>
        <authorList>
            <person name="Miao H."/>
            <person name="Wang L."/>
            <person name="Qu L."/>
            <person name="Liu H."/>
            <person name="Sun Y."/>
            <person name="Le M."/>
            <person name="Wang Q."/>
            <person name="Wei S."/>
            <person name="Zheng Y."/>
            <person name="Lin W."/>
            <person name="Duan Y."/>
            <person name="Cao H."/>
            <person name="Xiong S."/>
            <person name="Wang X."/>
            <person name="Wei L."/>
            <person name="Li C."/>
            <person name="Ma Q."/>
            <person name="Ju M."/>
            <person name="Zhao R."/>
            <person name="Li G."/>
            <person name="Mu C."/>
            <person name="Tian Q."/>
            <person name="Mei H."/>
            <person name="Zhang T."/>
            <person name="Gao T."/>
            <person name="Zhang H."/>
        </authorList>
    </citation>
    <scope>NUCLEOTIDE SEQUENCE</scope>
    <source>
        <strain evidence="3">KEN1</strain>
    </source>
</reference>
<dbReference type="EMBL" id="JACGWN010000001">
    <property type="protein sequence ID" value="KAL0463870.1"/>
    <property type="molecule type" value="Genomic_DNA"/>
</dbReference>
<feature type="compositionally biased region" description="Polar residues" evidence="2">
    <location>
        <begin position="62"/>
        <end position="80"/>
    </location>
</feature>
<dbReference type="PANTHER" id="PTHR47347:SF2">
    <property type="entry name" value="GOLGIN CANDIDATE 5"/>
    <property type="match status" value="1"/>
</dbReference>
<evidence type="ECO:0000256" key="1">
    <source>
        <dbReference type="SAM" id="Coils"/>
    </source>
</evidence>
<accession>A0AAW2YDW3</accession>
<dbReference type="PANTHER" id="PTHR47347">
    <property type="entry name" value="GOLGIN CANDIDATE 5"/>
    <property type="match status" value="1"/>
</dbReference>
<name>A0AAW2YDW3_9LAMI</name>
<proteinExistence type="predicted"/>
<evidence type="ECO:0000313" key="3">
    <source>
        <dbReference type="EMBL" id="KAL0463870.1"/>
    </source>
</evidence>
<feature type="coiled-coil region" evidence="1">
    <location>
        <begin position="8"/>
        <end position="35"/>
    </location>
</feature>
<comment type="caution">
    <text evidence="3">The sequence shown here is derived from an EMBL/GenBank/DDBJ whole genome shotgun (WGS) entry which is preliminary data.</text>
</comment>